<proteinExistence type="predicted"/>
<comment type="caution">
    <text evidence="1">The sequence shown here is derived from an EMBL/GenBank/DDBJ whole genome shotgun (WGS) entry which is preliminary data.</text>
</comment>
<evidence type="ECO:0000313" key="2">
    <source>
        <dbReference type="Proteomes" id="UP001211894"/>
    </source>
</evidence>
<protein>
    <recommendedName>
        <fullName evidence="3">DUF4258 domain-containing protein</fullName>
    </recommendedName>
</protein>
<name>A0ABT4X6X5_9BACI</name>
<reference evidence="1 2" key="1">
    <citation type="submission" date="2023-01" db="EMBL/GenBank/DDBJ databases">
        <title>Bacillus changyiensis sp. nov., isolated from a coastal deposit.</title>
        <authorList>
            <person name="Xiao G."/>
            <person name="Lai Q."/>
            <person name="Hu Z."/>
            <person name="Shao Z."/>
        </authorList>
    </citation>
    <scope>NUCLEOTIDE SEQUENCE [LARGE SCALE GENOMIC DNA]</scope>
    <source>
        <strain evidence="1 2">CLL-7-23</strain>
    </source>
</reference>
<accession>A0ABT4X6X5</accession>
<evidence type="ECO:0000313" key="1">
    <source>
        <dbReference type="EMBL" id="MDA7028018.1"/>
    </source>
</evidence>
<evidence type="ECO:0008006" key="3">
    <source>
        <dbReference type="Google" id="ProtNLM"/>
    </source>
</evidence>
<dbReference type="EMBL" id="JAQKAB010000012">
    <property type="protein sequence ID" value="MDA7028018.1"/>
    <property type="molecule type" value="Genomic_DNA"/>
</dbReference>
<organism evidence="1 2">
    <name type="scientific">Bacillus changyiensis</name>
    <dbReference type="NCBI Taxonomy" id="3004103"/>
    <lineage>
        <taxon>Bacteria</taxon>
        <taxon>Bacillati</taxon>
        <taxon>Bacillota</taxon>
        <taxon>Bacilli</taxon>
        <taxon>Bacillales</taxon>
        <taxon>Bacillaceae</taxon>
        <taxon>Bacillus</taxon>
    </lineage>
</organism>
<dbReference type="RefSeq" id="WP_271341843.1">
    <property type="nucleotide sequence ID" value="NZ_JAQKAB010000012.1"/>
</dbReference>
<keyword evidence="2" id="KW-1185">Reference proteome</keyword>
<dbReference type="Proteomes" id="UP001211894">
    <property type="component" value="Unassembled WGS sequence"/>
</dbReference>
<sequence length="83" mass="9364">MTSRAIKIAIGKGYKPQSKKYNEFIKDYVNSRNIPPTVIENAIKNGKKLPGNRKGTFTHETEDVKVVLNENGDVITVMRKTTK</sequence>
<gene>
    <name evidence="1" type="ORF">PJ311_15705</name>
</gene>